<dbReference type="KEGG" id="pbor:BSF38_01965"/>
<evidence type="ECO:0000313" key="2">
    <source>
        <dbReference type="Proteomes" id="UP000186309"/>
    </source>
</evidence>
<reference evidence="2" key="1">
    <citation type="submission" date="2016-12" db="EMBL/GenBank/DDBJ databases">
        <title>Comparative genomics of four Isosphaeraceae planctomycetes: a common pool of plasmids and glycoside hydrolase genes.</title>
        <authorList>
            <person name="Ivanova A."/>
        </authorList>
    </citation>
    <scope>NUCLEOTIDE SEQUENCE [LARGE SCALE GENOMIC DNA]</scope>
    <source>
        <strain evidence="2">PX4</strain>
    </source>
</reference>
<keyword evidence="2" id="KW-1185">Reference proteome</keyword>
<protein>
    <submittedName>
        <fullName evidence="1">Uncharacterized protein</fullName>
    </submittedName>
</protein>
<organism evidence="1 2">
    <name type="scientific">Paludisphaera borealis</name>
    <dbReference type="NCBI Taxonomy" id="1387353"/>
    <lineage>
        <taxon>Bacteria</taxon>
        <taxon>Pseudomonadati</taxon>
        <taxon>Planctomycetota</taxon>
        <taxon>Planctomycetia</taxon>
        <taxon>Isosphaerales</taxon>
        <taxon>Isosphaeraceae</taxon>
        <taxon>Paludisphaera</taxon>
    </lineage>
</organism>
<name>A0A1U7CNI0_9BACT</name>
<dbReference type="AlphaFoldDB" id="A0A1U7CNI0"/>
<dbReference type="EMBL" id="CP019082">
    <property type="protein sequence ID" value="APW60495.1"/>
    <property type="molecule type" value="Genomic_DNA"/>
</dbReference>
<sequence>MGRGRVELPTHGFSVRCEEASKVFPKKDLRLSQEAFAHHLPTDTRQSENDVDLAEIADAWPKLDESTRTSILKLVHDNLGARKKPPTP</sequence>
<accession>A0A1U7CNI0</accession>
<dbReference type="Proteomes" id="UP000186309">
    <property type="component" value="Chromosome"/>
</dbReference>
<evidence type="ECO:0000313" key="1">
    <source>
        <dbReference type="EMBL" id="APW60495.1"/>
    </source>
</evidence>
<proteinExistence type="predicted"/>
<gene>
    <name evidence="1" type="ORF">BSF38_01965</name>
</gene>